<dbReference type="Pfam" id="PF16010">
    <property type="entry name" value="CDH-cyt"/>
    <property type="match status" value="1"/>
</dbReference>
<gene>
    <name evidence="7" type="ORF">PIIN_03735</name>
</gene>
<comment type="cofactor">
    <cofactor evidence="1">
        <name>FAD</name>
        <dbReference type="ChEBI" id="CHEBI:57692"/>
    </cofactor>
</comment>
<feature type="chain" id="PRO_5003468701" evidence="3">
    <location>
        <begin position="20"/>
        <end position="789"/>
    </location>
</feature>
<evidence type="ECO:0000256" key="1">
    <source>
        <dbReference type="ARBA" id="ARBA00001974"/>
    </source>
</evidence>
<feature type="signal peptide" evidence="3">
    <location>
        <begin position="1"/>
        <end position="19"/>
    </location>
</feature>
<protein>
    <submittedName>
        <fullName evidence="7">Probable cellobiose dehydrogenase</fullName>
    </submittedName>
</protein>
<keyword evidence="8" id="KW-1185">Reference proteome</keyword>
<dbReference type="eggNOG" id="KOG1238">
    <property type="taxonomic scope" value="Eukaryota"/>
</dbReference>
<dbReference type="SUPFAM" id="SSF49344">
    <property type="entry name" value="CBD9-like"/>
    <property type="match status" value="1"/>
</dbReference>
<evidence type="ECO:0000256" key="2">
    <source>
        <dbReference type="SAM" id="MobiDB-lite"/>
    </source>
</evidence>
<dbReference type="InterPro" id="IPR053208">
    <property type="entry name" value="GMC_Oxidoreductase_CD"/>
</dbReference>
<dbReference type="InterPro" id="IPR015920">
    <property type="entry name" value="Cellobiose_DH-like_cyt"/>
</dbReference>
<dbReference type="InParanoid" id="G4TER2"/>
<dbReference type="GO" id="GO:0050660">
    <property type="term" value="F:flavin adenine dinucleotide binding"/>
    <property type="evidence" value="ECO:0007669"/>
    <property type="project" value="InterPro"/>
</dbReference>
<dbReference type="InterPro" id="IPR007867">
    <property type="entry name" value="GMC_OxRtase_C"/>
</dbReference>
<dbReference type="SUPFAM" id="SSF54373">
    <property type="entry name" value="FAD-linked reductases, C-terminal domain"/>
    <property type="match status" value="1"/>
</dbReference>
<dbReference type="InterPro" id="IPR036188">
    <property type="entry name" value="FAD/NAD-bd_sf"/>
</dbReference>
<dbReference type="STRING" id="1109443.G4TER2"/>
<feature type="domain" description="Cellobiose dehydrogenase-like cytochrome" evidence="6">
    <location>
        <begin position="24"/>
        <end position="213"/>
    </location>
</feature>
<dbReference type="InterPro" id="IPR000172">
    <property type="entry name" value="GMC_OxRdtase_N"/>
</dbReference>
<dbReference type="SUPFAM" id="SSF51905">
    <property type="entry name" value="FAD/NAD(P)-binding domain"/>
    <property type="match status" value="1"/>
</dbReference>
<dbReference type="PANTHER" id="PTHR47190:SF1">
    <property type="entry name" value="GLUCOSE-METHANOL-CHOLINE OXIDOREDUCTASE N-TERMINAL DOMAIN-CONTAINING PROTEIN"/>
    <property type="match status" value="1"/>
</dbReference>
<feature type="domain" description="Glucose-methanol-choline oxidoreductase C-terminal" evidence="5">
    <location>
        <begin position="647"/>
        <end position="775"/>
    </location>
</feature>
<evidence type="ECO:0000259" key="5">
    <source>
        <dbReference type="Pfam" id="PF05199"/>
    </source>
</evidence>
<dbReference type="OMA" id="FYEAWTT"/>
<accession>G4TER2</accession>
<comment type="caution">
    <text evidence="7">The sequence shown here is derived from an EMBL/GenBank/DDBJ whole genome shotgun (WGS) entry which is preliminary data.</text>
</comment>
<feature type="domain" description="Glucose-methanol-choline oxidoreductase N-terminal" evidence="4">
    <location>
        <begin position="250"/>
        <end position="522"/>
    </location>
</feature>
<dbReference type="GO" id="GO:0016614">
    <property type="term" value="F:oxidoreductase activity, acting on CH-OH group of donors"/>
    <property type="evidence" value="ECO:0007669"/>
    <property type="project" value="InterPro"/>
</dbReference>
<proteinExistence type="predicted"/>
<dbReference type="Gene3D" id="3.50.50.60">
    <property type="entry name" value="FAD/NAD(P)-binding domain"/>
    <property type="match status" value="1"/>
</dbReference>
<organism evidence="7 8">
    <name type="scientific">Serendipita indica (strain DSM 11827)</name>
    <name type="common">Root endophyte fungus</name>
    <name type="synonym">Piriformospora indica</name>
    <dbReference type="NCBI Taxonomy" id="1109443"/>
    <lineage>
        <taxon>Eukaryota</taxon>
        <taxon>Fungi</taxon>
        <taxon>Dikarya</taxon>
        <taxon>Basidiomycota</taxon>
        <taxon>Agaricomycotina</taxon>
        <taxon>Agaricomycetes</taxon>
        <taxon>Sebacinales</taxon>
        <taxon>Serendipitaceae</taxon>
        <taxon>Serendipita</taxon>
    </lineage>
</organism>
<dbReference type="Proteomes" id="UP000007148">
    <property type="component" value="Unassembled WGS sequence"/>
</dbReference>
<evidence type="ECO:0000259" key="6">
    <source>
        <dbReference type="Pfam" id="PF16010"/>
    </source>
</evidence>
<dbReference type="EMBL" id="CAFZ01000064">
    <property type="protein sequence ID" value="CCA69794.1"/>
    <property type="molecule type" value="Genomic_DNA"/>
</dbReference>
<evidence type="ECO:0000313" key="7">
    <source>
        <dbReference type="EMBL" id="CCA69794.1"/>
    </source>
</evidence>
<dbReference type="CDD" id="cd09630">
    <property type="entry name" value="CDH_like_cytochrome"/>
    <property type="match status" value="1"/>
</dbReference>
<dbReference type="Gene3D" id="2.60.40.1210">
    <property type="entry name" value="Cellobiose dehydrogenase, cytochrome domain"/>
    <property type="match status" value="1"/>
</dbReference>
<reference evidence="7 8" key="1">
    <citation type="journal article" date="2011" name="PLoS Pathog.">
        <title>Endophytic Life Strategies Decoded by Genome and Transcriptome Analyses of the Mutualistic Root Symbiont Piriformospora indica.</title>
        <authorList>
            <person name="Zuccaro A."/>
            <person name="Lahrmann U."/>
            <person name="Guldener U."/>
            <person name="Langen G."/>
            <person name="Pfiffi S."/>
            <person name="Biedenkopf D."/>
            <person name="Wong P."/>
            <person name="Samans B."/>
            <person name="Grimm C."/>
            <person name="Basiewicz M."/>
            <person name="Murat C."/>
            <person name="Martin F."/>
            <person name="Kogel K.H."/>
        </authorList>
    </citation>
    <scope>NUCLEOTIDE SEQUENCE [LARGE SCALE GENOMIC DNA]</scope>
    <source>
        <strain evidence="7 8">DSM 11827</strain>
    </source>
</reference>
<keyword evidence="3" id="KW-0732">Signal</keyword>
<dbReference type="AlphaFoldDB" id="G4TER2"/>
<dbReference type="HOGENOM" id="CLU_011025_0_0_1"/>
<feature type="region of interest" description="Disordered" evidence="2">
    <location>
        <begin position="216"/>
        <end position="243"/>
    </location>
</feature>
<evidence type="ECO:0000259" key="4">
    <source>
        <dbReference type="Pfam" id="PF00732"/>
    </source>
</evidence>
<feature type="compositionally biased region" description="Low complexity" evidence="2">
    <location>
        <begin position="223"/>
        <end position="243"/>
    </location>
</feature>
<evidence type="ECO:0000313" key="8">
    <source>
        <dbReference type="Proteomes" id="UP000007148"/>
    </source>
</evidence>
<dbReference type="Pfam" id="PF05199">
    <property type="entry name" value="GMC_oxred_C"/>
    <property type="match status" value="1"/>
</dbReference>
<sequence>MKYGLALASLLPFVATTFAQTSAWCDPQNSLCFQALQKKNLLDPGDTSKTYDLTIGVAFPTSTTSDEFIGEIVATKNVAWAGYDFGGAMADNLMLIVWPNGNDFVWSTRIAAGYVLPVPYSGPVVTQLSSSMMNSTHWKFVYRCQNCTSWTDPDGVAHSISTTTQVQGYGVCLTSTSNCVATPSSASSSIRQHTDFNMWGMDISSARTSQYNQYLTGTGGSTTTGPVSTSTSTRTSSTTSSSSTVKPTPYDYIVVGAGAAGIVVADRLSEAGKKVLLLERGGPSTKETGGKREVPPWAASTGLTRFDIPGLFENMFGAADPWWWCTDMTVFGGCLVGGGTVINGMLYYPPPDGEFGSDQGWPAEWRSPAMARNKMLARLPSSNNPSPDGARYLDQVYTLLKTHFVKKGYMETVINDNVNRKDAIFGHPQYNFKNGIRSGVTHTYLQTAKTRPNFKLLTYTYAQSVKRNGATITGVQTNNTIDLPNGLATLTPRGRVILSSGVYGSARLLFLSGIGPSDMLGQAAASNLASLMPPASQYINLPVGYYVSDNPSINLVFTHPLVDDYDNWRPIWSNPRAADANKYVASRSGVFAGSSPRFNFWKALKGSDGKTRYMQGTARPGGWPTTEQAYNETAVFTITFYLSQGITSRGRIGMNSDLKGLPLTAPWFQDPVDKTTLVKGISDAIAGMKTNLPPGLVMITPDNTTTLQAFVDNYDKSSMNSNHWVGSTRIGTNPSNAVVDTNCKVFNTKNLFVLDAGIIPAQPMSNTHASIMTVAEMGVARILALPGGP</sequence>
<dbReference type="PANTHER" id="PTHR47190">
    <property type="entry name" value="DEHYDROGENASE, PUTATIVE-RELATED"/>
    <property type="match status" value="1"/>
</dbReference>
<name>G4TER2_SERID</name>
<dbReference type="OrthoDB" id="413885at2759"/>
<evidence type="ECO:0000256" key="3">
    <source>
        <dbReference type="SAM" id="SignalP"/>
    </source>
</evidence>
<dbReference type="Gene3D" id="3.30.410.10">
    <property type="entry name" value="Cholesterol Oxidase, domain 2"/>
    <property type="match status" value="1"/>
</dbReference>
<dbReference type="Pfam" id="PF00732">
    <property type="entry name" value="GMC_oxred_N"/>
    <property type="match status" value="1"/>
</dbReference>